<dbReference type="InterPro" id="IPR010982">
    <property type="entry name" value="Lambda_DNA-bd_dom_sf"/>
</dbReference>
<dbReference type="Gene3D" id="1.10.260.40">
    <property type="entry name" value="lambda repressor-like DNA-binding domains"/>
    <property type="match status" value="1"/>
</dbReference>
<dbReference type="GO" id="GO:0003677">
    <property type="term" value="F:DNA binding"/>
    <property type="evidence" value="ECO:0007669"/>
    <property type="project" value="InterPro"/>
</dbReference>
<dbReference type="Proteomes" id="UP000232062">
    <property type="component" value="Unassembled WGS sequence"/>
</dbReference>
<dbReference type="SUPFAM" id="SSF47413">
    <property type="entry name" value="lambda repressor-like DNA-binding domains"/>
    <property type="match status" value="1"/>
</dbReference>
<comment type="caution">
    <text evidence="1">The sequence shown here is derived from an EMBL/GenBank/DDBJ whole genome shotgun (WGS) entry which is preliminary data.</text>
</comment>
<sequence>MDGHTSPARFLAYLLTEYEISVTQLCDRSGLESDIAWAFLAGRLPVTQTLAEQLGIVFHSPGFWLTRQAIWMRAESDAAAPVGGSGTPMC</sequence>
<proteinExistence type="predicted"/>
<name>A0A2M9W989_9GAMM</name>
<evidence type="ECO:0000313" key="1">
    <source>
        <dbReference type="EMBL" id="PJZ04099.1"/>
    </source>
</evidence>
<reference evidence="1 2" key="1">
    <citation type="submission" date="2017-11" db="EMBL/GenBank/DDBJ databases">
        <title>The genome sequence of Pantoea rodasii DSM 26611.</title>
        <authorList>
            <person name="Gao J."/>
            <person name="Mao X."/>
            <person name="Sun J."/>
        </authorList>
    </citation>
    <scope>NUCLEOTIDE SEQUENCE [LARGE SCALE GENOMIC DNA]</scope>
    <source>
        <strain evidence="1 2">DSM 26611</strain>
    </source>
</reference>
<accession>A0A2M9W989</accession>
<dbReference type="RefSeq" id="WP_100702919.1">
    <property type="nucleotide sequence ID" value="NZ_MLFP01000008.1"/>
</dbReference>
<gene>
    <name evidence="1" type="ORF">PRCB_17640</name>
</gene>
<protein>
    <submittedName>
        <fullName evidence="1">XRE family transcriptional regulator</fullName>
    </submittedName>
</protein>
<dbReference type="EMBL" id="PIQI01000025">
    <property type="protein sequence ID" value="PJZ04099.1"/>
    <property type="molecule type" value="Genomic_DNA"/>
</dbReference>
<dbReference type="AlphaFoldDB" id="A0A2M9W989"/>
<organism evidence="1 2">
    <name type="scientific">Pantoea rodasii</name>
    <dbReference type="NCBI Taxonomy" id="1076549"/>
    <lineage>
        <taxon>Bacteria</taxon>
        <taxon>Pseudomonadati</taxon>
        <taxon>Pseudomonadota</taxon>
        <taxon>Gammaproteobacteria</taxon>
        <taxon>Enterobacterales</taxon>
        <taxon>Erwiniaceae</taxon>
        <taxon>Pantoea</taxon>
    </lineage>
</organism>
<evidence type="ECO:0000313" key="2">
    <source>
        <dbReference type="Proteomes" id="UP000232062"/>
    </source>
</evidence>
<keyword evidence="2" id="KW-1185">Reference proteome</keyword>